<gene>
    <name evidence="2" type="ORF">RWD45_13175</name>
</gene>
<proteinExistence type="predicted"/>
<dbReference type="Proteomes" id="UP001275315">
    <property type="component" value="Unassembled WGS sequence"/>
</dbReference>
<dbReference type="Gene3D" id="3.90.1150.200">
    <property type="match status" value="1"/>
</dbReference>
<accession>A0ABU5CV78</accession>
<keyword evidence="3" id="KW-1185">Reference proteome</keyword>
<evidence type="ECO:0000259" key="1">
    <source>
        <dbReference type="Pfam" id="PF08818"/>
    </source>
</evidence>
<evidence type="ECO:0000313" key="2">
    <source>
        <dbReference type="EMBL" id="MDY0409345.1"/>
    </source>
</evidence>
<sequence>MQYEATTPKEYFALLDDDWRKEKLLIVRGFIMEYAPELEEGIQYKMLCYRSGSTNVFSLNAQKSYVSLYVGDIEKIKNAQELLTGFNYGKGCIRIKKSVDLHHSKLEDFIKNAIDTWKSGGDISC</sequence>
<evidence type="ECO:0000313" key="3">
    <source>
        <dbReference type="Proteomes" id="UP001275315"/>
    </source>
</evidence>
<feature type="domain" description="YdhG-like" evidence="1">
    <location>
        <begin position="20"/>
        <end position="114"/>
    </location>
</feature>
<dbReference type="RefSeq" id="WP_320380143.1">
    <property type="nucleotide sequence ID" value="NZ_JAWDIQ010000002.1"/>
</dbReference>
<comment type="caution">
    <text evidence="2">The sequence shown here is derived from an EMBL/GenBank/DDBJ whole genome shotgun (WGS) entry which is preliminary data.</text>
</comment>
<reference evidence="2 3" key="1">
    <citation type="submission" date="2023-10" db="EMBL/GenBank/DDBJ databases">
        <title>Virgibacillus soli CC-YMP-6 genome.</title>
        <authorList>
            <person name="Miliotis G."/>
            <person name="Sengupta P."/>
            <person name="Hameed A."/>
            <person name="Chuvochina M."/>
            <person name="Mcdonagh F."/>
            <person name="Simpson A.C."/>
            <person name="Singh N.K."/>
            <person name="Rekha P.D."/>
            <person name="Raman K."/>
            <person name="Hugenholtz P."/>
            <person name="Venkateswaran K."/>
        </authorList>
    </citation>
    <scope>NUCLEOTIDE SEQUENCE [LARGE SCALE GENOMIC DNA]</scope>
    <source>
        <strain evidence="2 3">CC-YMP-6</strain>
    </source>
</reference>
<dbReference type="SUPFAM" id="SSF159888">
    <property type="entry name" value="YdhG-like"/>
    <property type="match status" value="1"/>
</dbReference>
<name>A0ABU5CV78_9BACI</name>
<dbReference type="Pfam" id="PF08818">
    <property type="entry name" value="DUF1801"/>
    <property type="match status" value="1"/>
</dbReference>
<dbReference type="EMBL" id="JAWDIQ010000002">
    <property type="protein sequence ID" value="MDY0409345.1"/>
    <property type="molecule type" value="Genomic_DNA"/>
</dbReference>
<organism evidence="2 3">
    <name type="scientific">Paracerasibacillus soli</name>
    <dbReference type="NCBI Taxonomy" id="480284"/>
    <lineage>
        <taxon>Bacteria</taxon>
        <taxon>Bacillati</taxon>
        <taxon>Bacillota</taxon>
        <taxon>Bacilli</taxon>
        <taxon>Bacillales</taxon>
        <taxon>Bacillaceae</taxon>
        <taxon>Paracerasibacillus</taxon>
    </lineage>
</organism>
<dbReference type="InterPro" id="IPR014922">
    <property type="entry name" value="YdhG-like"/>
</dbReference>
<protein>
    <submittedName>
        <fullName evidence="2">DUF1801 domain-containing protein</fullName>
    </submittedName>
</protein>